<dbReference type="AlphaFoldDB" id="A0A5C0AV57"/>
<dbReference type="EC" id="6.3.2.2" evidence="4"/>
<accession>A0A5C0AV57</accession>
<evidence type="ECO:0000256" key="2">
    <source>
        <dbReference type="ARBA" id="ARBA00022741"/>
    </source>
</evidence>
<dbReference type="Pfam" id="PF04107">
    <property type="entry name" value="GCS2"/>
    <property type="match status" value="1"/>
</dbReference>
<organism evidence="5 6">
    <name type="scientific">Pigmentiphaga aceris</name>
    <dbReference type="NCBI Taxonomy" id="1940612"/>
    <lineage>
        <taxon>Bacteria</taxon>
        <taxon>Pseudomonadati</taxon>
        <taxon>Pseudomonadota</taxon>
        <taxon>Betaproteobacteria</taxon>
        <taxon>Burkholderiales</taxon>
        <taxon>Alcaligenaceae</taxon>
        <taxon>Pigmentiphaga</taxon>
    </lineage>
</organism>
<name>A0A5C0AV57_9BURK</name>
<keyword evidence="3 4" id="KW-0067">ATP-binding</keyword>
<dbReference type="GO" id="GO:0004357">
    <property type="term" value="F:glutamate-cysteine ligase activity"/>
    <property type="evidence" value="ECO:0007669"/>
    <property type="project" value="UniProtKB-EC"/>
</dbReference>
<protein>
    <recommendedName>
        <fullName evidence="4">Putative glutamate--cysteine ligase 2</fullName>
        <ecNumber evidence="4">6.3.2.2</ecNumber>
    </recommendedName>
    <alternativeName>
        <fullName evidence="4">Gamma-glutamylcysteine synthetase 2</fullName>
        <shortName evidence="4">GCS 2</shortName>
        <shortName evidence="4">Gamma-GCS 2</shortName>
    </alternativeName>
</protein>
<gene>
    <name evidence="5" type="ORF">FXN63_00920</name>
</gene>
<comment type="similarity">
    <text evidence="4">Belongs to the glutamate--cysteine ligase type 2 family. YbdK subfamily.</text>
</comment>
<dbReference type="SUPFAM" id="SSF55931">
    <property type="entry name" value="Glutamine synthetase/guanido kinase"/>
    <property type="match status" value="1"/>
</dbReference>
<dbReference type="Proteomes" id="UP000325161">
    <property type="component" value="Chromosome"/>
</dbReference>
<dbReference type="NCBIfam" id="NF010040">
    <property type="entry name" value="PRK13516.1"/>
    <property type="match status" value="1"/>
</dbReference>
<dbReference type="InterPro" id="IPR006336">
    <property type="entry name" value="GCS2"/>
</dbReference>
<evidence type="ECO:0000256" key="3">
    <source>
        <dbReference type="ARBA" id="ARBA00022840"/>
    </source>
</evidence>
<evidence type="ECO:0000256" key="1">
    <source>
        <dbReference type="ARBA" id="ARBA00022598"/>
    </source>
</evidence>
<dbReference type="PANTHER" id="PTHR36510:SF1">
    <property type="entry name" value="GLUTAMATE--CYSTEINE LIGASE 2-RELATED"/>
    <property type="match status" value="1"/>
</dbReference>
<dbReference type="RefSeq" id="WP_148811962.1">
    <property type="nucleotide sequence ID" value="NZ_CP043046.1"/>
</dbReference>
<keyword evidence="6" id="KW-1185">Reference proteome</keyword>
<dbReference type="GO" id="GO:0005524">
    <property type="term" value="F:ATP binding"/>
    <property type="evidence" value="ECO:0007669"/>
    <property type="project" value="UniProtKB-KW"/>
</dbReference>
<reference evidence="5 6" key="1">
    <citation type="submission" date="2019-08" db="EMBL/GenBank/DDBJ databases">
        <title>Amphibian skin-associated Pigmentiphaga: genome sequence and occurrence across geography and hosts.</title>
        <authorList>
            <person name="Bletz M.C."/>
            <person name="Bunk B."/>
            <person name="Sproeer C."/>
            <person name="Biwer P."/>
            <person name="Reiter S."/>
            <person name="Rabemananjara F.C.E."/>
            <person name="Schulz S."/>
            <person name="Overmann J."/>
            <person name="Vences M."/>
        </authorList>
    </citation>
    <scope>NUCLEOTIDE SEQUENCE [LARGE SCALE GENOMIC DNA]</scope>
    <source>
        <strain evidence="5 6">Mada1488</strain>
    </source>
</reference>
<proteinExistence type="inferred from homology"/>
<dbReference type="NCBIfam" id="TIGR02050">
    <property type="entry name" value="gshA_cyan_rel"/>
    <property type="match status" value="1"/>
</dbReference>
<dbReference type="KEGG" id="pacr:FXN63_00920"/>
<dbReference type="InterPro" id="IPR050141">
    <property type="entry name" value="GCL_type2/YbdK_subfam"/>
</dbReference>
<dbReference type="InterPro" id="IPR011793">
    <property type="entry name" value="YbdK"/>
</dbReference>
<dbReference type="HAMAP" id="MF_01609">
    <property type="entry name" value="Glu_cys_ligase_2"/>
    <property type="match status" value="1"/>
</dbReference>
<evidence type="ECO:0000256" key="4">
    <source>
        <dbReference type="HAMAP-Rule" id="MF_01609"/>
    </source>
</evidence>
<keyword evidence="2 4" id="KW-0547">Nucleotide-binding</keyword>
<dbReference type="InterPro" id="IPR014746">
    <property type="entry name" value="Gln_synth/guanido_kin_cat_dom"/>
</dbReference>
<comment type="function">
    <text evidence="4">ATP-dependent carboxylate-amine ligase which exhibits weak glutamate--cysteine ligase activity.</text>
</comment>
<dbReference type="OrthoDB" id="9769628at2"/>
<dbReference type="EMBL" id="CP043046">
    <property type="protein sequence ID" value="QEI04551.1"/>
    <property type="molecule type" value="Genomic_DNA"/>
</dbReference>
<comment type="catalytic activity">
    <reaction evidence="4">
        <text>L-cysteine + L-glutamate + ATP = gamma-L-glutamyl-L-cysteine + ADP + phosphate + H(+)</text>
        <dbReference type="Rhea" id="RHEA:13285"/>
        <dbReference type="ChEBI" id="CHEBI:15378"/>
        <dbReference type="ChEBI" id="CHEBI:29985"/>
        <dbReference type="ChEBI" id="CHEBI:30616"/>
        <dbReference type="ChEBI" id="CHEBI:35235"/>
        <dbReference type="ChEBI" id="CHEBI:43474"/>
        <dbReference type="ChEBI" id="CHEBI:58173"/>
        <dbReference type="ChEBI" id="CHEBI:456216"/>
        <dbReference type="EC" id="6.3.2.2"/>
    </reaction>
</comment>
<dbReference type="PANTHER" id="PTHR36510">
    <property type="entry name" value="GLUTAMATE--CYSTEINE LIGASE 2-RELATED"/>
    <property type="match status" value="1"/>
</dbReference>
<evidence type="ECO:0000313" key="5">
    <source>
        <dbReference type="EMBL" id="QEI04551.1"/>
    </source>
</evidence>
<dbReference type="GO" id="GO:0042398">
    <property type="term" value="P:modified amino acid biosynthetic process"/>
    <property type="evidence" value="ECO:0007669"/>
    <property type="project" value="InterPro"/>
</dbReference>
<evidence type="ECO:0000313" key="6">
    <source>
        <dbReference type="Proteomes" id="UP000325161"/>
    </source>
</evidence>
<sequence>MESLAFTASAPNTLGIELELQIVDPVTHDLRGAAEDLLAQLANHRFADQVKPEITRAMIEINSSVHQNPASLLAEMRELRNALNEAADAVGVRIAGGGTHPFMRWQDRTIFDSPRFQYVSELYGYLARQFTVFGQHIHLGVGSGDEAIDLTHRLSPYMPHFIALSASSPFQEGVDTLFSSSRLNALNAFPMAGHLPPEIRDWYQFEAHYSSLKNAGLVESLKDFYWDLRPKPEFGTVEIRVCDTPLSVEKACQLAAFAQALSVLVQSEPVPSQDTWLAYRVNRFQASRFGLQAHYVDAEQGRVRLIDHMRSTFDRVMPIAEKLGTTEQVAALRADVLKLGCDAKWLRAQMHRNGELRDVVGAAVNVWRGDEEVSPDLAGPVTIARRRVRAGSEPMGVHALASDRSFDRPPEQLH</sequence>
<keyword evidence="1 4" id="KW-0436">Ligase</keyword>
<dbReference type="Gene3D" id="3.30.590.20">
    <property type="match status" value="1"/>
</dbReference>